<gene>
    <name evidence="1" type="ORF">M670_00190</name>
</gene>
<accession>A0A072NR88</accession>
<sequence length="57" mass="6726">MKPGNRQVTWCQFTQMRERNLPSLSARLQKGSFIIALFKLYFSIMSVERCIIAFGRR</sequence>
<comment type="caution">
    <text evidence="1">The sequence shown here is derived from an EMBL/GenBank/DDBJ whole genome shotgun (WGS) entry which is preliminary data.</text>
</comment>
<evidence type="ECO:0000313" key="2">
    <source>
        <dbReference type="Proteomes" id="UP000027936"/>
    </source>
</evidence>
<proteinExistence type="predicted"/>
<dbReference type="AlphaFoldDB" id="A0A072NR88"/>
<dbReference type="Proteomes" id="UP000027936">
    <property type="component" value="Unassembled WGS sequence"/>
</dbReference>
<organism evidence="1 2">
    <name type="scientific">Schinkia azotoformans MEV2011</name>
    <dbReference type="NCBI Taxonomy" id="1348973"/>
    <lineage>
        <taxon>Bacteria</taxon>
        <taxon>Bacillati</taxon>
        <taxon>Bacillota</taxon>
        <taxon>Bacilli</taxon>
        <taxon>Bacillales</taxon>
        <taxon>Bacillaceae</taxon>
        <taxon>Calidifontibacillus/Schinkia group</taxon>
        <taxon>Schinkia</taxon>
    </lineage>
</organism>
<evidence type="ECO:0000313" key="1">
    <source>
        <dbReference type="EMBL" id="KEF40174.1"/>
    </source>
</evidence>
<protein>
    <submittedName>
        <fullName evidence="1">Uncharacterized protein</fullName>
    </submittedName>
</protein>
<dbReference type="EMBL" id="JJRY01000001">
    <property type="protein sequence ID" value="KEF40174.1"/>
    <property type="molecule type" value="Genomic_DNA"/>
</dbReference>
<name>A0A072NR88_SCHAZ</name>
<reference evidence="1 2" key="1">
    <citation type="submission" date="2014-04" db="EMBL/GenBank/DDBJ databases">
        <title>Draft genome sequence of Bacillus azotoformans MEV2011, a (co-) denitrifying strain unable to grow in the presence of oxygen.</title>
        <authorList>
            <person name="Nielsen M."/>
            <person name="Schreiber L."/>
            <person name="Finster K."/>
            <person name="Schramm A."/>
        </authorList>
    </citation>
    <scope>NUCLEOTIDE SEQUENCE [LARGE SCALE GENOMIC DNA]</scope>
    <source>
        <strain evidence="1 2">MEV2011</strain>
    </source>
</reference>